<feature type="domain" description="MlaB-like STAS" evidence="1">
    <location>
        <begin position="1"/>
        <end position="76"/>
    </location>
</feature>
<dbReference type="PANTHER" id="PTHR35849:SF2">
    <property type="entry name" value="BLR2341 PROTEIN"/>
    <property type="match status" value="1"/>
</dbReference>
<reference evidence="2 3" key="1">
    <citation type="submission" date="2018-05" db="EMBL/GenBank/DDBJ databases">
        <title>Abyssibacter profundi OUC007T gen. nov., sp. nov, a marine bacterium isolated from seawater of the Mariana Trench.</title>
        <authorList>
            <person name="Zhou S."/>
        </authorList>
    </citation>
    <scope>NUCLEOTIDE SEQUENCE [LARGE SCALE GENOMIC DNA]</scope>
    <source>
        <strain evidence="2 3">OUC007</strain>
    </source>
</reference>
<dbReference type="Gene3D" id="3.30.750.24">
    <property type="entry name" value="STAS domain"/>
    <property type="match status" value="1"/>
</dbReference>
<dbReference type="AlphaFoldDB" id="A0A363ULL3"/>
<evidence type="ECO:0000259" key="1">
    <source>
        <dbReference type="Pfam" id="PF13466"/>
    </source>
</evidence>
<dbReference type="InterPro" id="IPR058548">
    <property type="entry name" value="MlaB-like_STAS"/>
</dbReference>
<proteinExistence type="predicted"/>
<keyword evidence="3" id="KW-1185">Reference proteome</keyword>
<name>A0A363ULL3_9GAMM</name>
<dbReference type="Proteomes" id="UP000251800">
    <property type="component" value="Unassembled WGS sequence"/>
</dbReference>
<gene>
    <name evidence="2" type="ORF">DEH80_08625</name>
</gene>
<sequence>MTLEGDLTIERVTAVRQAIIDAAPTQISLNGVERIDLAGVQLLVSAHKSLSDKSDQPLFCEVPETVAAQVQQLGLDVDLFRMDGQA</sequence>
<accession>A0A363ULL3</accession>
<dbReference type="PANTHER" id="PTHR35849">
    <property type="entry name" value="BLR2341 PROTEIN"/>
    <property type="match status" value="1"/>
</dbReference>
<comment type="caution">
    <text evidence="2">The sequence shown here is derived from an EMBL/GenBank/DDBJ whole genome shotgun (WGS) entry which is preliminary data.</text>
</comment>
<organism evidence="2 3">
    <name type="scientific">Abyssibacter profundi</name>
    <dbReference type="NCBI Taxonomy" id="2182787"/>
    <lineage>
        <taxon>Bacteria</taxon>
        <taxon>Pseudomonadati</taxon>
        <taxon>Pseudomonadota</taxon>
        <taxon>Gammaproteobacteria</taxon>
        <taxon>Chromatiales</taxon>
        <taxon>Oceanococcaceae</taxon>
        <taxon>Abyssibacter</taxon>
    </lineage>
</organism>
<protein>
    <recommendedName>
        <fullName evidence="1">MlaB-like STAS domain-containing protein</fullName>
    </recommendedName>
</protein>
<dbReference type="InterPro" id="IPR036513">
    <property type="entry name" value="STAS_dom_sf"/>
</dbReference>
<dbReference type="SUPFAM" id="SSF52091">
    <property type="entry name" value="SpoIIaa-like"/>
    <property type="match status" value="1"/>
</dbReference>
<evidence type="ECO:0000313" key="2">
    <source>
        <dbReference type="EMBL" id="PWN56316.1"/>
    </source>
</evidence>
<dbReference type="InterPro" id="IPR052746">
    <property type="entry name" value="MlaB_ABC_Transporter"/>
</dbReference>
<evidence type="ECO:0000313" key="3">
    <source>
        <dbReference type="Proteomes" id="UP000251800"/>
    </source>
</evidence>
<dbReference type="EMBL" id="QEQK01000006">
    <property type="protein sequence ID" value="PWN56316.1"/>
    <property type="molecule type" value="Genomic_DNA"/>
</dbReference>
<dbReference type="Pfam" id="PF13466">
    <property type="entry name" value="STAS_2"/>
    <property type="match status" value="1"/>
</dbReference>